<name>A0ABP0W4H6_9BRYO</name>
<feature type="compositionally biased region" description="Low complexity" evidence="2">
    <location>
        <begin position="1045"/>
        <end position="1062"/>
    </location>
</feature>
<feature type="region of interest" description="Disordered" evidence="2">
    <location>
        <begin position="117"/>
        <end position="140"/>
    </location>
</feature>
<feature type="region of interest" description="Disordered" evidence="2">
    <location>
        <begin position="640"/>
        <end position="671"/>
    </location>
</feature>
<feature type="coiled-coil region" evidence="1">
    <location>
        <begin position="212"/>
        <end position="300"/>
    </location>
</feature>
<feature type="compositionally biased region" description="Polar residues" evidence="2">
    <location>
        <begin position="795"/>
        <end position="807"/>
    </location>
</feature>
<feature type="region of interest" description="Disordered" evidence="2">
    <location>
        <begin position="748"/>
        <end position="830"/>
    </location>
</feature>
<gene>
    <name evidence="3" type="ORF">CSSPJE1EN1_LOCUS6614</name>
</gene>
<dbReference type="PANTHER" id="PTHR34462">
    <property type="entry name" value="OS05G0587400 PROTEIN"/>
    <property type="match status" value="1"/>
</dbReference>
<feature type="compositionally biased region" description="Acidic residues" evidence="2">
    <location>
        <begin position="916"/>
        <end position="928"/>
    </location>
</feature>
<proteinExistence type="predicted"/>
<accession>A0ABP0W4H6</accession>
<feature type="compositionally biased region" description="Basic and acidic residues" evidence="2">
    <location>
        <begin position="54"/>
        <end position="65"/>
    </location>
</feature>
<feature type="region of interest" description="Disordered" evidence="2">
    <location>
        <begin position="904"/>
        <end position="937"/>
    </location>
</feature>
<feature type="compositionally biased region" description="Polar residues" evidence="2">
    <location>
        <begin position="776"/>
        <end position="787"/>
    </location>
</feature>
<protein>
    <submittedName>
        <fullName evidence="3">Uncharacterized protein</fullName>
    </submittedName>
</protein>
<feature type="region of interest" description="Disordered" evidence="2">
    <location>
        <begin position="54"/>
        <end position="80"/>
    </location>
</feature>
<organism evidence="3 4">
    <name type="scientific">Sphagnum jensenii</name>
    <dbReference type="NCBI Taxonomy" id="128206"/>
    <lineage>
        <taxon>Eukaryota</taxon>
        <taxon>Viridiplantae</taxon>
        <taxon>Streptophyta</taxon>
        <taxon>Embryophyta</taxon>
        <taxon>Bryophyta</taxon>
        <taxon>Sphagnophytina</taxon>
        <taxon>Sphagnopsida</taxon>
        <taxon>Sphagnales</taxon>
        <taxon>Sphagnaceae</taxon>
        <taxon>Sphagnum</taxon>
    </lineage>
</organism>
<feature type="coiled-coil region" evidence="1">
    <location>
        <begin position="537"/>
        <end position="580"/>
    </location>
</feature>
<dbReference type="EMBL" id="OZ020108">
    <property type="protein sequence ID" value="CAK9261136.1"/>
    <property type="molecule type" value="Genomic_DNA"/>
</dbReference>
<sequence>MLLNRNYRGQQRQQQQMGDFPGHVPGPNWVLIAGGALVTVVSFVIGQRESLPKGRELEKRKDKNYSKSKAAGGNSKLGCHQAAKSEDCGHQSNSHVDGTSSPCTSYFQMQSHRTKSHCEQEVHSTPEPVKSYMTPPCTDDDRPCSSPAPVALQTVVLAKCNMVRRLRQQLKRRDGMIFDMQEQIIDQDLAVALHQEHIANLKVQLEESSNLLFASKQEVQHLERALADLSAKLDASSKDCSGFDYGKVLKSFNMEVERLTGEVTHLKLENRELLEKVTCLEREKRERSLLGQEAMSLEHEKLVQKVLKLETELQQGRKSLLERDRLFEVNEQHQSEKTNSLHHDHKQTQKKKMEKVVHSQASKLLDPHNSNYEGQWIGNDEPHSGTNSHAKALPRHVGMANSSHSCTGSAVHTLSTAFLRSDDSNHNVANFKAGSNGRCQVKARGLSNGRDKTVTKITALDPATDEIMGRSAHLEVLQFATDLATPSNMTSDSIDDDVKEHINTMTPIRLNSDDEPNWAELSQHLSFSTGATSPAQVKELSHKLEQVAKQRKMEEEIAELKKHQAKIVELKQRVGKLTTKCQLWYAQTREDKVHVQHTLRVAALILELADRLTAQEEQARQTSTEVQQQISASFQPLPTNITKSKKEDIQKGGDSAKITPHTNGDGDYTPPPRYTAHDKMPRENCGILFSPPISFTFAEEVARPNINDQEQDLIASQLTEETHDVTLAIPSPPASKIQDLFLDRAVKKTRSRKQPASHENGRECLAPDWSSDSKKNSSPLEQVQSKASAILMAQEGSQKYSNSQSNSHRGDKSHNLASDQMGGHQRQSMEEEVSLLALEIEQVMAETSAVPLLSSLSQNPRFSSLVNSLAISVESPMVPTDSRSLTTFLFDHMHYIDDGEFLVDPLDSRSDRSTEDQDDEKGETEDDTSSGNYTWNPGHRIQAYSESVTLSPFSKMVACLDLKQLSSTTSLRESEIYWKDTMFPANMSVGEALDSNKACKLSTHTRTGQKEIGGSESMGSSTDSAFNEILDHTLEDLVKICSTATTPSGTPSSSTFSQGSVSKLVQQQF</sequence>
<dbReference type="Proteomes" id="UP001497444">
    <property type="component" value="Chromosome 13"/>
</dbReference>
<evidence type="ECO:0000313" key="3">
    <source>
        <dbReference type="EMBL" id="CAK9261136.1"/>
    </source>
</evidence>
<dbReference type="PANTHER" id="PTHR34462:SF1">
    <property type="entry name" value="OS05G0587400 PROTEIN"/>
    <property type="match status" value="1"/>
</dbReference>
<evidence type="ECO:0000313" key="4">
    <source>
        <dbReference type="Proteomes" id="UP001497444"/>
    </source>
</evidence>
<feature type="region of interest" description="Disordered" evidence="2">
    <location>
        <begin position="1045"/>
        <end position="1069"/>
    </location>
</feature>
<feature type="region of interest" description="Disordered" evidence="2">
    <location>
        <begin position="1001"/>
        <end position="1023"/>
    </location>
</feature>
<reference evidence="3" key="1">
    <citation type="submission" date="2024-02" db="EMBL/GenBank/DDBJ databases">
        <authorList>
            <consortium name="ELIXIR-Norway"/>
            <consortium name="Elixir Norway"/>
        </authorList>
    </citation>
    <scope>NUCLEOTIDE SEQUENCE</scope>
</reference>
<evidence type="ECO:0000256" key="1">
    <source>
        <dbReference type="SAM" id="Coils"/>
    </source>
</evidence>
<keyword evidence="4" id="KW-1185">Reference proteome</keyword>
<feature type="region of interest" description="Disordered" evidence="2">
    <location>
        <begin position="1"/>
        <end position="21"/>
    </location>
</feature>
<keyword evidence="1" id="KW-0175">Coiled coil</keyword>
<evidence type="ECO:0000256" key="2">
    <source>
        <dbReference type="SAM" id="MobiDB-lite"/>
    </source>
</evidence>
<feature type="compositionally biased region" description="Basic and acidic residues" evidence="2">
    <location>
        <begin position="906"/>
        <end position="915"/>
    </location>
</feature>